<dbReference type="AlphaFoldDB" id="A0A1H1QN37"/>
<name>A0A1H1QN37_9GAMM</name>
<reference evidence="2" key="1">
    <citation type="submission" date="2016-10" db="EMBL/GenBank/DDBJ databases">
        <authorList>
            <person name="Varghese N."/>
            <person name="Submissions S."/>
        </authorList>
    </citation>
    <scope>NUCLEOTIDE SEQUENCE [LARGE SCALE GENOMIC DNA]</scope>
    <source>
        <strain evidence="2">2SM5</strain>
    </source>
</reference>
<dbReference type="STRING" id="797277.SAMN05216198_1533"/>
<protein>
    <submittedName>
        <fullName evidence="1">Uncharacterized protein</fullName>
    </submittedName>
</protein>
<dbReference type="RefSeq" id="WP_090272761.1">
    <property type="nucleotide sequence ID" value="NZ_LT629748.1"/>
</dbReference>
<keyword evidence="2" id="KW-1185">Reference proteome</keyword>
<evidence type="ECO:0000313" key="1">
    <source>
        <dbReference type="EMBL" id="SDS24890.1"/>
    </source>
</evidence>
<proteinExistence type="predicted"/>
<dbReference type="OrthoDB" id="9985028at2"/>
<evidence type="ECO:0000313" key="2">
    <source>
        <dbReference type="Proteomes" id="UP000243426"/>
    </source>
</evidence>
<organism evidence="1 2">
    <name type="scientific">Halopseudomonas litoralis</name>
    <dbReference type="NCBI Taxonomy" id="797277"/>
    <lineage>
        <taxon>Bacteria</taxon>
        <taxon>Pseudomonadati</taxon>
        <taxon>Pseudomonadota</taxon>
        <taxon>Gammaproteobacteria</taxon>
        <taxon>Pseudomonadales</taxon>
        <taxon>Pseudomonadaceae</taxon>
        <taxon>Halopseudomonas</taxon>
    </lineage>
</organism>
<accession>A0A1H1QN37</accession>
<gene>
    <name evidence="1" type="ORF">SAMN05216198_1533</name>
</gene>
<sequence length="63" mass="6812">MNSMVQIHTAGNRVLPNASRASFWRLTQAGRVVGWAIGYQAAVAKARHIEQVQAGQQPLQVAA</sequence>
<dbReference type="Proteomes" id="UP000243426">
    <property type="component" value="Chromosome I"/>
</dbReference>
<dbReference type="EMBL" id="LT629748">
    <property type="protein sequence ID" value="SDS24890.1"/>
    <property type="molecule type" value="Genomic_DNA"/>
</dbReference>